<reference evidence="1" key="1">
    <citation type="journal article" date="2014" name="Int. J. Syst. Evol. Microbiol.">
        <title>Complete genome sequence of Corynebacterium casei LMG S-19264T (=DSM 44701T), isolated from a smear-ripened cheese.</title>
        <authorList>
            <consortium name="US DOE Joint Genome Institute (JGI-PGF)"/>
            <person name="Walter F."/>
            <person name="Albersmeier A."/>
            <person name="Kalinowski J."/>
            <person name="Ruckert C."/>
        </authorList>
    </citation>
    <scope>NUCLEOTIDE SEQUENCE</scope>
    <source>
        <strain evidence="1">CGMCC 1.3617</strain>
    </source>
</reference>
<evidence type="ECO:0000313" key="2">
    <source>
        <dbReference type="Proteomes" id="UP000661507"/>
    </source>
</evidence>
<dbReference type="Proteomes" id="UP000661507">
    <property type="component" value="Unassembled WGS sequence"/>
</dbReference>
<dbReference type="AlphaFoldDB" id="A0A917KMG7"/>
<protein>
    <submittedName>
        <fullName evidence="1">Uncharacterized protein</fullName>
    </submittedName>
</protein>
<name>A0A917KMG7_9PROT</name>
<keyword evidence="2" id="KW-1185">Reference proteome</keyword>
<evidence type="ECO:0000313" key="1">
    <source>
        <dbReference type="EMBL" id="GGJ20600.1"/>
    </source>
</evidence>
<gene>
    <name evidence="1" type="ORF">GCM10011320_29850</name>
</gene>
<comment type="caution">
    <text evidence="1">The sequence shown here is derived from an EMBL/GenBank/DDBJ whole genome shotgun (WGS) entry which is preliminary data.</text>
</comment>
<proteinExistence type="predicted"/>
<dbReference type="EMBL" id="BMKW01000007">
    <property type="protein sequence ID" value="GGJ20600.1"/>
    <property type="molecule type" value="Genomic_DNA"/>
</dbReference>
<accession>A0A917KMG7</accession>
<reference evidence="1" key="2">
    <citation type="submission" date="2020-09" db="EMBL/GenBank/DDBJ databases">
        <authorList>
            <person name="Sun Q."/>
            <person name="Zhou Y."/>
        </authorList>
    </citation>
    <scope>NUCLEOTIDE SEQUENCE</scope>
    <source>
        <strain evidence="1">CGMCC 1.3617</strain>
    </source>
</reference>
<sequence length="112" mass="11866">MGLSRLDRKIQATARIDSFASFVALPMENFRSLLELLLAPPETADRGVASIRRRTARRPSLRLHARTITGNSGSRPCLDPGAHSATAPILPYAANAPVHGAQAKHADACAGA</sequence>
<organism evidence="1 2">
    <name type="scientific">Neoroseomonas lacus</name>
    <dbReference type="NCBI Taxonomy" id="287609"/>
    <lineage>
        <taxon>Bacteria</taxon>
        <taxon>Pseudomonadati</taxon>
        <taxon>Pseudomonadota</taxon>
        <taxon>Alphaproteobacteria</taxon>
        <taxon>Acetobacterales</taxon>
        <taxon>Acetobacteraceae</taxon>
        <taxon>Neoroseomonas</taxon>
    </lineage>
</organism>